<gene>
    <name evidence="2" type="ORF">SAMN06296028_10647</name>
</gene>
<feature type="domain" description="Spore protein YkvP/CgeB glycosyl transferase-like" evidence="1">
    <location>
        <begin position="10"/>
        <end position="85"/>
    </location>
</feature>
<dbReference type="Gene3D" id="3.40.50.2000">
    <property type="entry name" value="Glycogen Phosphorylase B"/>
    <property type="match status" value="1"/>
</dbReference>
<keyword evidence="3" id="KW-1185">Reference proteome</keyword>
<dbReference type="Pfam" id="PF13524">
    <property type="entry name" value="Glyco_trans_1_2"/>
    <property type="match status" value="1"/>
</dbReference>
<dbReference type="SUPFAM" id="SSF53756">
    <property type="entry name" value="UDP-Glycosyltransferase/glycogen phosphorylase"/>
    <property type="match status" value="1"/>
</dbReference>
<proteinExistence type="predicted"/>
<evidence type="ECO:0000313" key="2">
    <source>
        <dbReference type="EMBL" id="SMF03543.1"/>
    </source>
</evidence>
<sequence>MYLTGQTVALEAAAGGAAVAFTATEALSEYLNAGFAAPVAVGDPKGWRHTVDRLLRHPAEREALAEAGRAVVTERFTYHRMWRALRDELHDHGIRSGRGAN</sequence>
<accession>A0A1X7CUR4</accession>
<reference evidence="3" key="1">
    <citation type="submission" date="2017-04" db="EMBL/GenBank/DDBJ databases">
        <authorList>
            <person name="Varghese N."/>
            <person name="Submissions S."/>
        </authorList>
    </citation>
    <scope>NUCLEOTIDE SEQUENCE [LARGE SCALE GENOMIC DNA]</scope>
    <source>
        <strain evidence="3">NIO-1021</strain>
    </source>
</reference>
<name>A0A1X7CUR4_9MICC</name>
<dbReference type="InterPro" id="IPR055259">
    <property type="entry name" value="YkvP/CgeB_Glyco_trans-like"/>
</dbReference>
<dbReference type="AlphaFoldDB" id="A0A1X7CUR4"/>
<protein>
    <submittedName>
        <fullName evidence="2">Glycosyl transferases group 1</fullName>
    </submittedName>
</protein>
<keyword evidence="2" id="KW-0808">Transferase</keyword>
<dbReference type="GO" id="GO:0016740">
    <property type="term" value="F:transferase activity"/>
    <property type="evidence" value="ECO:0007669"/>
    <property type="project" value="UniProtKB-KW"/>
</dbReference>
<dbReference type="EMBL" id="FXAC01000006">
    <property type="protein sequence ID" value="SMF03543.1"/>
    <property type="molecule type" value="Genomic_DNA"/>
</dbReference>
<dbReference type="RefSeq" id="WP_159450033.1">
    <property type="nucleotide sequence ID" value="NZ_FXAC01000006.1"/>
</dbReference>
<evidence type="ECO:0000259" key="1">
    <source>
        <dbReference type="Pfam" id="PF13524"/>
    </source>
</evidence>
<organism evidence="2 3">
    <name type="scientific">Kocuria marina subsp. indica</name>
    <dbReference type="NCBI Taxonomy" id="1049583"/>
    <lineage>
        <taxon>Bacteria</taxon>
        <taxon>Bacillati</taxon>
        <taxon>Actinomycetota</taxon>
        <taxon>Actinomycetes</taxon>
        <taxon>Micrococcales</taxon>
        <taxon>Micrococcaceae</taxon>
        <taxon>Kocuria</taxon>
    </lineage>
</organism>
<dbReference type="Proteomes" id="UP000192929">
    <property type="component" value="Unassembled WGS sequence"/>
</dbReference>
<evidence type="ECO:0000313" key="3">
    <source>
        <dbReference type="Proteomes" id="UP000192929"/>
    </source>
</evidence>